<proteinExistence type="predicted"/>
<dbReference type="AlphaFoldDB" id="A0A383BIB3"/>
<feature type="region of interest" description="Disordered" evidence="4">
    <location>
        <begin position="38"/>
        <end position="67"/>
    </location>
</feature>
<dbReference type="SUPFAM" id="SSF57716">
    <property type="entry name" value="Glucocorticoid receptor-like (DNA-binding domain)"/>
    <property type="match status" value="1"/>
</dbReference>
<dbReference type="InterPro" id="IPR000962">
    <property type="entry name" value="Znf_DskA_TraR"/>
</dbReference>
<dbReference type="GO" id="GO:0008270">
    <property type="term" value="F:zinc ion binding"/>
    <property type="evidence" value="ECO:0007669"/>
    <property type="project" value="UniProtKB-KW"/>
</dbReference>
<evidence type="ECO:0000256" key="4">
    <source>
        <dbReference type="SAM" id="MobiDB-lite"/>
    </source>
</evidence>
<dbReference type="Gene3D" id="1.20.120.910">
    <property type="entry name" value="DksA, coiled-coil domain"/>
    <property type="match status" value="1"/>
</dbReference>
<accession>A0A383BIB3</accession>
<dbReference type="Pfam" id="PF01258">
    <property type="entry name" value="zf-dskA_traR"/>
    <property type="match status" value="1"/>
</dbReference>
<sequence>MSIHCISCQSKIPRERLELVENTSRCARCQETYELEHPESVARKATENPIGSREDFKNMSNRQFGTN</sequence>
<evidence type="ECO:0000259" key="5">
    <source>
        <dbReference type="Pfam" id="PF01258"/>
    </source>
</evidence>
<evidence type="ECO:0000256" key="3">
    <source>
        <dbReference type="ARBA" id="ARBA00022833"/>
    </source>
</evidence>
<name>A0A383BIB3_9ZZZZ</name>
<evidence type="ECO:0000256" key="2">
    <source>
        <dbReference type="ARBA" id="ARBA00022771"/>
    </source>
</evidence>
<protein>
    <recommendedName>
        <fullName evidence="5">Zinc finger DksA/TraR C4-type domain-containing protein</fullName>
    </recommendedName>
</protein>
<reference evidence="6" key="1">
    <citation type="submission" date="2018-05" db="EMBL/GenBank/DDBJ databases">
        <authorList>
            <person name="Lanie J.A."/>
            <person name="Ng W.-L."/>
            <person name="Kazmierczak K.M."/>
            <person name="Andrzejewski T.M."/>
            <person name="Davidsen T.M."/>
            <person name="Wayne K.J."/>
            <person name="Tettelin H."/>
            <person name="Glass J.I."/>
            <person name="Rusch D."/>
            <person name="Podicherti R."/>
            <person name="Tsui H.-C.T."/>
            <person name="Winkler M.E."/>
        </authorList>
    </citation>
    <scope>NUCLEOTIDE SEQUENCE</scope>
</reference>
<feature type="domain" description="Zinc finger DksA/TraR C4-type" evidence="5">
    <location>
        <begin position="4"/>
        <end position="34"/>
    </location>
</feature>
<organism evidence="6">
    <name type="scientific">marine metagenome</name>
    <dbReference type="NCBI Taxonomy" id="408172"/>
    <lineage>
        <taxon>unclassified sequences</taxon>
        <taxon>metagenomes</taxon>
        <taxon>ecological metagenomes</taxon>
    </lineage>
</organism>
<feature type="compositionally biased region" description="Polar residues" evidence="4">
    <location>
        <begin position="58"/>
        <end position="67"/>
    </location>
</feature>
<feature type="non-terminal residue" evidence="6">
    <location>
        <position position="67"/>
    </location>
</feature>
<feature type="compositionally biased region" description="Basic and acidic residues" evidence="4">
    <location>
        <begin position="38"/>
        <end position="57"/>
    </location>
</feature>
<keyword evidence="2" id="KW-0863">Zinc-finger</keyword>
<dbReference type="EMBL" id="UINC01200819">
    <property type="protein sequence ID" value="SVE19877.1"/>
    <property type="molecule type" value="Genomic_DNA"/>
</dbReference>
<evidence type="ECO:0000256" key="1">
    <source>
        <dbReference type="ARBA" id="ARBA00022723"/>
    </source>
</evidence>
<gene>
    <name evidence="6" type="ORF">METZ01_LOCUS472731</name>
</gene>
<evidence type="ECO:0000313" key="6">
    <source>
        <dbReference type="EMBL" id="SVE19877.1"/>
    </source>
</evidence>
<keyword evidence="1" id="KW-0479">Metal-binding</keyword>
<keyword evidence="3" id="KW-0862">Zinc</keyword>